<dbReference type="Proteomes" id="UP000829401">
    <property type="component" value="Chromosome"/>
</dbReference>
<protein>
    <submittedName>
        <fullName evidence="2">Phage tail tape measure protein</fullName>
    </submittedName>
</protein>
<organism evidence="2 3">
    <name type="scientific">Alicyclobacillus acidoterrestris (strain ATCC 49025 / DSM 3922 / CIP 106132 / NCIMB 13137 / GD3B)</name>
    <dbReference type="NCBI Taxonomy" id="1356854"/>
    <lineage>
        <taxon>Bacteria</taxon>
        <taxon>Bacillati</taxon>
        <taxon>Bacillota</taxon>
        <taxon>Bacilli</taxon>
        <taxon>Bacillales</taxon>
        <taxon>Alicyclobacillaceae</taxon>
        <taxon>Alicyclobacillus</taxon>
    </lineage>
</organism>
<dbReference type="InterPro" id="IPR010090">
    <property type="entry name" value="Phage_tape_meas"/>
</dbReference>
<dbReference type="KEGG" id="aaco:K1I37_15365"/>
<accession>A0A9E7CXK1</accession>
<evidence type="ECO:0000313" key="3">
    <source>
        <dbReference type="Proteomes" id="UP000829401"/>
    </source>
</evidence>
<dbReference type="PANTHER" id="PTHR37813">
    <property type="entry name" value="FELS-2 PROPHAGE PROTEIN"/>
    <property type="match status" value="1"/>
</dbReference>
<name>T0C3Q8_ALIAG</name>
<sequence>MAGMESAFELFVEIRAVDHYTSMFKQMAKLSEQYSKQFDATQKKMMQSKAMMAVGTGMAAVGAGMAAGLVKAAESAGKLQNAILGVSTAMKLTKQQQQELTNMSMTQGIQTAFSAVQTANLYKDMSQAGLTNSMIFNKSFSDEFIKFADARYVSTNGQENPDTSVSDAVGMAHTYQLYTVQQLKPFLNTLNAALMHTHTTIDQFANQFRYFSNTASHTGISANSALMDEMFLQRMGVGGNGRSLGSSFNDFLLRMTGNASAAAAKAMQTAGFIVNGHSAFTDAKGNFLGMQNAIKVMSDFNKRFGGNATTENSLLKTIFGIQGMRVAQSLISGKNGGAAEQYAIIQQQVNNSASVDSIQQQYNKSFFGQAKQAQTTFEDLAQVLGQQLLPLFTKILTVTNKITGALLKWSIAHPGLVKLAAITMTVVSAFLALSGTLMAMAGALRFINALGGFSAMLRVVGIAASGAMTSVLPLVAVSYLLYKAWTSNFGGIQQKTQKVLSWFKSQLPTITNGLNKVLMATGFEYTTEQMNRGPNGKQMGWTQTTKFQIPDWTKGLAAAIAAWKAVAVAIKLANSALGQFIIRMAVFAGRVALFVMWRSTIIAIRIATMAWSAAQWALNAAMDANPIGAIIGLIALLSTGIVLLITHWKNVIAWLQKAWQWYKNLGTNIQFVLDLLAPFIAIPAQIIAHWSGIGKFFDNIGNHIKNALHWLGLWNGSSASTPSTPSIPTGSMSTTSHSNVTVNVNGAGDPKTVATHVVKQLGNAAAINTRSNTYAPNKLAPSH</sequence>
<evidence type="ECO:0000256" key="1">
    <source>
        <dbReference type="ARBA" id="ARBA00022612"/>
    </source>
</evidence>
<keyword evidence="3" id="KW-1185">Reference proteome</keyword>
<dbReference type="eggNOG" id="COG5283">
    <property type="taxonomic scope" value="Bacteria"/>
</dbReference>
<accession>T0C3Q8</accession>
<gene>
    <name evidence="2" type="ORF">K1I37_15365</name>
</gene>
<proteinExistence type="predicted"/>
<dbReference type="PANTHER" id="PTHR37813:SF1">
    <property type="entry name" value="FELS-2 PROPHAGE PROTEIN"/>
    <property type="match status" value="1"/>
</dbReference>
<dbReference type="AlphaFoldDB" id="T0C3Q8"/>
<dbReference type="OrthoDB" id="28713at2"/>
<dbReference type="STRING" id="1356854.N007_05065"/>
<evidence type="ECO:0000313" key="2">
    <source>
        <dbReference type="EMBL" id="UNO48051.1"/>
    </source>
</evidence>
<dbReference type="RefSeq" id="WP_021296058.1">
    <property type="nucleotide sequence ID" value="NZ_AURB01000124.1"/>
</dbReference>
<reference evidence="3" key="1">
    <citation type="journal article" date="2022" name="G3 (Bethesda)">
        <title>Unveiling the complete genome sequence of Alicyclobacillus acidoterrestris DSM 3922T, a taint-producing strain.</title>
        <authorList>
            <person name="Leonardo I.C."/>
            <person name="Barreto Crespo M.T."/>
            <person name="Gaspar F.B."/>
        </authorList>
    </citation>
    <scope>NUCLEOTIDE SEQUENCE [LARGE SCALE GENOMIC DNA]</scope>
    <source>
        <strain evidence="3">DSM 3922</strain>
    </source>
</reference>
<dbReference type="EMBL" id="CP080467">
    <property type="protein sequence ID" value="UNO48051.1"/>
    <property type="molecule type" value="Genomic_DNA"/>
</dbReference>
<keyword evidence="1" id="KW-1188">Viral release from host cell</keyword>
<dbReference type="NCBIfam" id="TIGR01760">
    <property type="entry name" value="tape_meas_TP901"/>
    <property type="match status" value="1"/>
</dbReference>